<evidence type="ECO:0000313" key="2">
    <source>
        <dbReference type="Proteomes" id="UP000823388"/>
    </source>
</evidence>
<name>A0A8T0NKF9_PANVG</name>
<evidence type="ECO:0000313" key="1">
    <source>
        <dbReference type="EMBL" id="KAG2549723.1"/>
    </source>
</evidence>
<reference evidence="1" key="1">
    <citation type="submission" date="2020-05" db="EMBL/GenBank/DDBJ databases">
        <title>WGS assembly of Panicum virgatum.</title>
        <authorList>
            <person name="Lovell J.T."/>
            <person name="Jenkins J."/>
            <person name="Shu S."/>
            <person name="Juenger T.E."/>
            <person name="Schmutz J."/>
        </authorList>
    </citation>
    <scope>NUCLEOTIDE SEQUENCE</scope>
    <source>
        <strain evidence="1">AP13</strain>
    </source>
</reference>
<protein>
    <submittedName>
        <fullName evidence="1">Uncharacterized protein</fullName>
    </submittedName>
</protein>
<dbReference type="AlphaFoldDB" id="A0A8T0NKF9"/>
<accession>A0A8T0NKF9</accession>
<proteinExistence type="predicted"/>
<organism evidence="1 2">
    <name type="scientific">Panicum virgatum</name>
    <name type="common">Blackwell switchgrass</name>
    <dbReference type="NCBI Taxonomy" id="38727"/>
    <lineage>
        <taxon>Eukaryota</taxon>
        <taxon>Viridiplantae</taxon>
        <taxon>Streptophyta</taxon>
        <taxon>Embryophyta</taxon>
        <taxon>Tracheophyta</taxon>
        <taxon>Spermatophyta</taxon>
        <taxon>Magnoliopsida</taxon>
        <taxon>Liliopsida</taxon>
        <taxon>Poales</taxon>
        <taxon>Poaceae</taxon>
        <taxon>PACMAD clade</taxon>
        <taxon>Panicoideae</taxon>
        <taxon>Panicodae</taxon>
        <taxon>Paniceae</taxon>
        <taxon>Panicinae</taxon>
        <taxon>Panicum</taxon>
        <taxon>Panicum sect. Hiantes</taxon>
    </lineage>
</organism>
<dbReference type="EMBL" id="CM029053">
    <property type="protein sequence ID" value="KAG2549723.1"/>
    <property type="molecule type" value="Genomic_DNA"/>
</dbReference>
<sequence length="73" mass="8403">MSTDVSAQDNNRHCCLADLICRFLLQRMSAKGSTGSRTTVFLISFLLELTERRYNIQGKARRQHVHNLHNATR</sequence>
<dbReference type="Proteomes" id="UP000823388">
    <property type="component" value="Chromosome 9K"/>
</dbReference>
<comment type="caution">
    <text evidence="1">The sequence shown here is derived from an EMBL/GenBank/DDBJ whole genome shotgun (WGS) entry which is preliminary data.</text>
</comment>
<gene>
    <name evidence="1" type="ORF">PVAP13_9KG262000</name>
</gene>
<keyword evidence="2" id="KW-1185">Reference proteome</keyword>